<feature type="compositionally biased region" description="Low complexity" evidence="1">
    <location>
        <begin position="1"/>
        <end position="18"/>
    </location>
</feature>
<evidence type="ECO:0000313" key="3">
    <source>
        <dbReference type="EMBL" id="KAK1391048.1"/>
    </source>
</evidence>
<dbReference type="InterPro" id="IPR001932">
    <property type="entry name" value="PPM-type_phosphatase-like_dom"/>
</dbReference>
<dbReference type="CDD" id="cd00143">
    <property type="entry name" value="PP2Cc"/>
    <property type="match status" value="1"/>
</dbReference>
<protein>
    <submittedName>
        <fullName evidence="3">PPM-type phosphatase domain-containing protein</fullName>
    </submittedName>
</protein>
<accession>A0AAD8IU19</accession>
<dbReference type="InterPro" id="IPR036457">
    <property type="entry name" value="PPM-type-like_dom_sf"/>
</dbReference>
<feature type="compositionally biased region" description="Polar residues" evidence="1">
    <location>
        <begin position="23"/>
        <end position="32"/>
    </location>
</feature>
<proteinExistence type="predicted"/>
<gene>
    <name evidence="3" type="ORF">POM88_019226</name>
</gene>
<dbReference type="SUPFAM" id="SSF81606">
    <property type="entry name" value="PP2C-like"/>
    <property type="match status" value="1"/>
</dbReference>
<dbReference type="PROSITE" id="PS51746">
    <property type="entry name" value="PPM_2"/>
    <property type="match status" value="1"/>
</dbReference>
<dbReference type="SMART" id="SM00332">
    <property type="entry name" value="PP2Cc"/>
    <property type="match status" value="1"/>
</dbReference>
<name>A0AAD8IU19_9APIA</name>
<dbReference type="Gene3D" id="3.60.40.10">
    <property type="entry name" value="PPM-type phosphatase domain"/>
    <property type="match status" value="1"/>
</dbReference>
<feature type="domain" description="PPM-type phosphatase" evidence="2">
    <location>
        <begin position="58"/>
        <end position="372"/>
    </location>
</feature>
<sequence length="469" mass="52350">MGSCLSTQSSSKSLPTSPHLENISYNTSTSPGSRKEDHTLQQVHRIRERLFLNGSTQCASLFTQQGNKGTNQDAMIVWESFGLKSDAVFCGIFDGHGPSGHLVAKSVRDSLPMKISAQWEVNARKHDVVRGIGLNTSGSMKCESASVLIADEVSRESVDIDETDKQSDFVQTLKDSFVKAYKAMDRELKMYTNIDCFCSGTTAVTLVKQGQNLVIGNVGDSRAIMGTRAKDNSITAIQLTVDLKPNLPEEAKRIQGCKGRVFARQDEPEVLRVWLPKNDCPGLAMSRALGDFCLKTFGLISVPEIFYRRLTEKDEFVVLATDGVWDVLSNDEVVDIVASVPHHSQAARSLVEAAVHAWGFPLVPSKVNYLDRRGRTGYIRVSGSQSSLSPVYAELRVEANALERLEHLQEHGSLWGNPMQILYKFHVKILHIREHCENPSKFMVDVGPSPLIPFLMCWNVRLWWWKRKI</sequence>
<reference evidence="3" key="1">
    <citation type="submission" date="2023-02" db="EMBL/GenBank/DDBJ databases">
        <title>Genome of toxic invasive species Heracleum sosnowskyi carries increased number of genes despite the absence of recent whole-genome duplications.</title>
        <authorList>
            <person name="Schelkunov M."/>
            <person name="Shtratnikova V."/>
            <person name="Makarenko M."/>
            <person name="Klepikova A."/>
            <person name="Omelchenko D."/>
            <person name="Novikova G."/>
            <person name="Obukhova E."/>
            <person name="Bogdanov V."/>
            <person name="Penin A."/>
            <person name="Logacheva M."/>
        </authorList>
    </citation>
    <scope>NUCLEOTIDE SEQUENCE</scope>
    <source>
        <strain evidence="3">Hsosn_3</strain>
        <tissue evidence="3">Leaf</tissue>
    </source>
</reference>
<evidence type="ECO:0000259" key="2">
    <source>
        <dbReference type="PROSITE" id="PS51746"/>
    </source>
</evidence>
<feature type="region of interest" description="Disordered" evidence="1">
    <location>
        <begin position="1"/>
        <end position="39"/>
    </location>
</feature>
<comment type="caution">
    <text evidence="3">The sequence shown here is derived from an EMBL/GenBank/DDBJ whole genome shotgun (WGS) entry which is preliminary data.</text>
</comment>
<dbReference type="EMBL" id="JAUIZM010000004">
    <property type="protein sequence ID" value="KAK1391048.1"/>
    <property type="molecule type" value="Genomic_DNA"/>
</dbReference>
<dbReference type="Pfam" id="PF00481">
    <property type="entry name" value="PP2C"/>
    <property type="match status" value="1"/>
</dbReference>
<organism evidence="3 4">
    <name type="scientific">Heracleum sosnowskyi</name>
    <dbReference type="NCBI Taxonomy" id="360622"/>
    <lineage>
        <taxon>Eukaryota</taxon>
        <taxon>Viridiplantae</taxon>
        <taxon>Streptophyta</taxon>
        <taxon>Embryophyta</taxon>
        <taxon>Tracheophyta</taxon>
        <taxon>Spermatophyta</taxon>
        <taxon>Magnoliopsida</taxon>
        <taxon>eudicotyledons</taxon>
        <taxon>Gunneridae</taxon>
        <taxon>Pentapetalae</taxon>
        <taxon>asterids</taxon>
        <taxon>campanulids</taxon>
        <taxon>Apiales</taxon>
        <taxon>Apiaceae</taxon>
        <taxon>Apioideae</taxon>
        <taxon>apioid superclade</taxon>
        <taxon>Tordylieae</taxon>
        <taxon>Tordyliinae</taxon>
        <taxon>Heracleum</taxon>
    </lineage>
</organism>
<dbReference type="GO" id="GO:0004722">
    <property type="term" value="F:protein serine/threonine phosphatase activity"/>
    <property type="evidence" value="ECO:0007669"/>
    <property type="project" value="InterPro"/>
</dbReference>
<dbReference type="PANTHER" id="PTHR47992">
    <property type="entry name" value="PROTEIN PHOSPHATASE"/>
    <property type="match status" value="1"/>
</dbReference>
<reference evidence="3" key="2">
    <citation type="submission" date="2023-05" db="EMBL/GenBank/DDBJ databases">
        <authorList>
            <person name="Schelkunov M.I."/>
        </authorList>
    </citation>
    <scope>NUCLEOTIDE SEQUENCE</scope>
    <source>
        <strain evidence="3">Hsosn_3</strain>
        <tissue evidence="3">Leaf</tissue>
    </source>
</reference>
<dbReference type="Proteomes" id="UP001237642">
    <property type="component" value="Unassembled WGS sequence"/>
</dbReference>
<dbReference type="AlphaFoldDB" id="A0AAD8IU19"/>
<dbReference type="InterPro" id="IPR015655">
    <property type="entry name" value="PP2C"/>
</dbReference>
<keyword evidence="4" id="KW-1185">Reference proteome</keyword>
<evidence type="ECO:0000256" key="1">
    <source>
        <dbReference type="SAM" id="MobiDB-lite"/>
    </source>
</evidence>
<evidence type="ECO:0000313" key="4">
    <source>
        <dbReference type="Proteomes" id="UP001237642"/>
    </source>
</evidence>